<evidence type="ECO:0000256" key="1">
    <source>
        <dbReference type="SAM" id="MobiDB-lite"/>
    </source>
</evidence>
<feature type="region of interest" description="Disordered" evidence="1">
    <location>
        <begin position="284"/>
        <end position="331"/>
    </location>
</feature>
<feature type="compositionally biased region" description="Basic and acidic residues" evidence="1">
    <location>
        <begin position="97"/>
        <end position="132"/>
    </location>
</feature>
<feature type="compositionally biased region" description="Basic and acidic residues" evidence="1">
    <location>
        <begin position="140"/>
        <end position="150"/>
    </location>
</feature>
<sequence length="927" mass="105093">MGFSSYEHLCSQTDKMADHSQYSDVLKKELYRTTGLNKCGDFTGDNIGHIGSQDNDRENTNKNDADGVMETIEIRVEKSQNKKQLNNDGENCSAKDNNSKDEKTEMCEVADDKGANENNRRKCKSSNREEGVKSNNGIVEQDKSVPKTDEDNFATNKKCMAKGKKVYSTSRINLHPTEIIRNRVTNLPYSLLCALKYSKKENNGDEISLNRRPFEEYQHFVAQEQHRLNVPKLYPSRTSSRQHKLSLADMSYNSPERKTICPFRRTSESKVSAPLKRRIFSYSQNNNNSTELNSFSPPPQSSSHRAEQTEHPILSSRPSTPPPNPFDTSLSSFGNAVNITFDPEEFQHQESPFQIGSLHSNSNSETVTAPLNLSDSSWWSSPANITVDPEEFQHQVCPFESWDPDTSRWSRDFDDSIAELWRDKASPEPTSDTSGSCFSDYVAGPDPFSAEEINSHILNRKWHRAFYRRKRLGLRADQTEYVKPNIKQCLHPILESRPSTPPPNPFDTSLSYFGNATNITFDPEEFQHQESPFQMGNLHSTSNSETGTPPLNLSDSSWWSCPANITVDPEEFEHQVCPFESWDPDTSRWSRDFDDSIAELWRDQPSPEPTSDSSGSCFSDFIAGPDPFSAAEINCHILNRKWHRAFYRRKRLGLRAEQTEFVKPNIKQCLHPILGSRPSTTPPSSLDSSLSSFINVTWEPDTSRRSRDFDDSNAELWRDQPSPEPTSDSSGSCFSDFIAGPDPFSAVEINSHILNRKWHRAFYRRKRLGLRAEQTEFVKPNIKQCLHPILGSRPSTPPPSPSDTSFLSFGNATNITFDPEEFQHQESPFQMGSLHSNSNSETGTPPLNLSDSSWWSSPANITVDPEEFQHQVSPFETWNPDTSRWSRDFDDSIAELWRDQPSPEPTSDSCGSCFSYFVAGPDPFSAE</sequence>
<name>A0AA36AV65_OCTVU</name>
<evidence type="ECO:0000313" key="2">
    <source>
        <dbReference type="EMBL" id="CAI9722905.1"/>
    </source>
</evidence>
<feature type="region of interest" description="Disordered" evidence="1">
    <location>
        <begin position="78"/>
        <end position="151"/>
    </location>
</feature>
<organism evidence="2 3">
    <name type="scientific">Octopus vulgaris</name>
    <name type="common">Common octopus</name>
    <dbReference type="NCBI Taxonomy" id="6645"/>
    <lineage>
        <taxon>Eukaryota</taxon>
        <taxon>Metazoa</taxon>
        <taxon>Spiralia</taxon>
        <taxon>Lophotrochozoa</taxon>
        <taxon>Mollusca</taxon>
        <taxon>Cephalopoda</taxon>
        <taxon>Coleoidea</taxon>
        <taxon>Octopodiformes</taxon>
        <taxon>Octopoda</taxon>
        <taxon>Incirrata</taxon>
        <taxon>Octopodidae</taxon>
        <taxon>Octopus</taxon>
    </lineage>
</organism>
<feature type="compositionally biased region" description="Basic and acidic residues" evidence="1">
    <location>
        <begin position="54"/>
        <end position="64"/>
    </location>
</feature>
<dbReference type="Proteomes" id="UP001162480">
    <property type="component" value="Chromosome 5"/>
</dbReference>
<keyword evidence="3" id="KW-1185">Reference proteome</keyword>
<reference evidence="2" key="1">
    <citation type="submission" date="2023-08" db="EMBL/GenBank/DDBJ databases">
        <authorList>
            <person name="Alioto T."/>
            <person name="Alioto T."/>
            <person name="Gomez Garrido J."/>
        </authorList>
    </citation>
    <scope>NUCLEOTIDE SEQUENCE</scope>
</reference>
<evidence type="ECO:0000313" key="3">
    <source>
        <dbReference type="Proteomes" id="UP001162480"/>
    </source>
</evidence>
<feature type="region of interest" description="Disordered" evidence="1">
    <location>
        <begin position="702"/>
        <end position="732"/>
    </location>
</feature>
<feature type="compositionally biased region" description="Polar residues" evidence="1">
    <location>
        <begin position="284"/>
        <end position="295"/>
    </location>
</feature>
<dbReference type="AlphaFoldDB" id="A0AA36AV65"/>
<dbReference type="EMBL" id="OX597818">
    <property type="protein sequence ID" value="CAI9722905.1"/>
    <property type="molecule type" value="Genomic_DNA"/>
</dbReference>
<gene>
    <name evidence="2" type="ORF">OCTVUL_1B016549</name>
</gene>
<protein>
    <submittedName>
        <fullName evidence="2">Uncharacterized protein</fullName>
    </submittedName>
</protein>
<accession>A0AA36AV65</accession>
<feature type="compositionally biased region" description="Polar residues" evidence="1">
    <location>
        <begin position="82"/>
        <end position="96"/>
    </location>
</feature>
<proteinExistence type="predicted"/>
<feature type="region of interest" description="Disordered" evidence="1">
    <location>
        <begin position="42"/>
        <end position="64"/>
    </location>
</feature>